<dbReference type="GO" id="GO:0016887">
    <property type="term" value="F:ATP hydrolysis activity"/>
    <property type="evidence" value="ECO:0007669"/>
    <property type="project" value="InterPro"/>
</dbReference>
<keyword evidence="4 10" id="KW-0067">ATP-binding</keyword>
<dbReference type="GO" id="GO:0005524">
    <property type="term" value="F:ATP binding"/>
    <property type="evidence" value="ECO:0007669"/>
    <property type="project" value="UniProtKB-KW"/>
</dbReference>
<feature type="transmembrane region" description="Helical" evidence="7">
    <location>
        <begin position="72"/>
        <end position="93"/>
    </location>
</feature>
<feature type="transmembrane region" description="Helical" evidence="7">
    <location>
        <begin position="34"/>
        <end position="52"/>
    </location>
</feature>
<dbReference type="InterPro" id="IPR036640">
    <property type="entry name" value="ABC1_TM_sf"/>
</dbReference>
<dbReference type="InterPro" id="IPR039421">
    <property type="entry name" value="Type_1_exporter"/>
</dbReference>
<dbReference type="InterPro" id="IPR003439">
    <property type="entry name" value="ABC_transporter-like_ATP-bd"/>
</dbReference>
<evidence type="ECO:0000256" key="6">
    <source>
        <dbReference type="ARBA" id="ARBA00023136"/>
    </source>
</evidence>
<dbReference type="Pfam" id="PF00005">
    <property type="entry name" value="ABC_tran"/>
    <property type="match status" value="1"/>
</dbReference>
<dbReference type="SUPFAM" id="SSF90123">
    <property type="entry name" value="ABC transporter transmembrane region"/>
    <property type="match status" value="1"/>
</dbReference>
<protein>
    <submittedName>
        <fullName evidence="10">ATP-binding cassette, subfamily B</fullName>
    </submittedName>
</protein>
<dbReference type="GO" id="GO:0005886">
    <property type="term" value="C:plasma membrane"/>
    <property type="evidence" value="ECO:0007669"/>
    <property type="project" value="UniProtKB-SubCell"/>
</dbReference>
<dbReference type="CDD" id="cd07346">
    <property type="entry name" value="ABC_6TM_exporters"/>
    <property type="match status" value="1"/>
</dbReference>
<dbReference type="GO" id="GO:0140359">
    <property type="term" value="F:ABC-type transporter activity"/>
    <property type="evidence" value="ECO:0007669"/>
    <property type="project" value="InterPro"/>
</dbReference>
<comment type="subcellular location">
    <subcellularLocation>
        <location evidence="1">Cell membrane</location>
        <topology evidence="1">Multi-pass membrane protein</topology>
    </subcellularLocation>
</comment>
<evidence type="ECO:0000256" key="3">
    <source>
        <dbReference type="ARBA" id="ARBA00022741"/>
    </source>
</evidence>
<dbReference type="PROSITE" id="PS50893">
    <property type="entry name" value="ABC_TRANSPORTER_2"/>
    <property type="match status" value="1"/>
</dbReference>
<keyword evidence="6 7" id="KW-0472">Membrane</keyword>
<dbReference type="PROSITE" id="PS00211">
    <property type="entry name" value="ABC_TRANSPORTER_1"/>
    <property type="match status" value="1"/>
</dbReference>
<evidence type="ECO:0000256" key="1">
    <source>
        <dbReference type="ARBA" id="ARBA00004651"/>
    </source>
</evidence>
<sequence>MAVAPSPHAPRAAPARSTRDQVRWAWSFVAPHRTTLAAIALTSLLGVGIGLAQPWITKLLIDDALLGGDLRLLVMLSAGMVGIGILSTAVSAWNRWIYIRASGRILFAMRGRVHAHLLTLSPRFYARWKTGDLLSRLDGDIGEILRFAVDAPLAALNAVLVLTGALTLMLLLDPWLTALALALLPAQLLFLKWVRPIVDRRTRALRERSGEVSSFLVRSLSAVKVVQAFRAERAETKRLDGLGHGYLDDLLRLQMVNFAAGAVPGLFGSVGNALVFVVGGMMVLNGAFTLGGLVAFTAYLGRATGPMQSLLGLWMAVRRARVSLDRVMEILDAAPDVADPPQPRPLPAHGPASVRLEAVDYRHAEAPVLIGATLDIPAGAKVVLVGASGAGKSTVVDLLHRHFDPQGGRVTLAGLDLRDLALADLRRAVAVMGQEVVLFPGSIADSIRLGAPEADDAAVERAARAAQLGPLLDRLPQGLDTPVGEAGALFSGGERQRMALARCLLLDPAVLVLDEPTSALDAETAAALAAEIDRLFADRTRIVVSHRPDMLTGADAVWELRDGRFRPLPQPVRESA</sequence>
<dbReference type="AlphaFoldDB" id="A0A286GBH8"/>
<dbReference type="RefSeq" id="WP_097278256.1">
    <property type="nucleotide sequence ID" value="NZ_OCNJ01000002.1"/>
</dbReference>
<evidence type="ECO:0000259" key="8">
    <source>
        <dbReference type="PROSITE" id="PS50893"/>
    </source>
</evidence>
<feature type="transmembrane region" description="Helical" evidence="7">
    <location>
        <begin position="147"/>
        <end position="169"/>
    </location>
</feature>
<evidence type="ECO:0000256" key="2">
    <source>
        <dbReference type="ARBA" id="ARBA00022692"/>
    </source>
</evidence>
<keyword evidence="5 7" id="KW-1133">Transmembrane helix</keyword>
<proteinExistence type="predicted"/>
<evidence type="ECO:0000256" key="4">
    <source>
        <dbReference type="ARBA" id="ARBA00022840"/>
    </source>
</evidence>
<name>A0A286GBH8_9PROT</name>
<keyword evidence="11" id="KW-1185">Reference proteome</keyword>
<dbReference type="InterPro" id="IPR003593">
    <property type="entry name" value="AAA+_ATPase"/>
</dbReference>
<dbReference type="PANTHER" id="PTHR24221">
    <property type="entry name" value="ATP-BINDING CASSETTE SUB-FAMILY B"/>
    <property type="match status" value="1"/>
</dbReference>
<gene>
    <name evidence="10" type="ORF">SAMN05421508_102519</name>
</gene>
<dbReference type="Gene3D" id="3.40.50.300">
    <property type="entry name" value="P-loop containing nucleotide triphosphate hydrolases"/>
    <property type="match status" value="1"/>
</dbReference>
<dbReference type="InterPro" id="IPR017871">
    <property type="entry name" value="ABC_transporter-like_CS"/>
</dbReference>
<dbReference type="SMART" id="SM00382">
    <property type="entry name" value="AAA"/>
    <property type="match status" value="1"/>
</dbReference>
<dbReference type="Gene3D" id="1.20.1560.10">
    <property type="entry name" value="ABC transporter type 1, transmembrane domain"/>
    <property type="match status" value="1"/>
</dbReference>
<dbReference type="InterPro" id="IPR027417">
    <property type="entry name" value="P-loop_NTPase"/>
</dbReference>
<dbReference type="Proteomes" id="UP000219621">
    <property type="component" value="Unassembled WGS sequence"/>
</dbReference>
<accession>A0A286GBH8</accession>
<dbReference type="PANTHER" id="PTHR24221:SF654">
    <property type="entry name" value="ATP-BINDING CASSETTE SUB-FAMILY B MEMBER 6"/>
    <property type="match status" value="1"/>
</dbReference>
<evidence type="ECO:0000259" key="9">
    <source>
        <dbReference type="PROSITE" id="PS50929"/>
    </source>
</evidence>
<dbReference type="InterPro" id="IPR011527">
    <property type="entry name" value="ABC1_TM_dom"/>
</dbReference>
<evidence type="ECO:0000313" key="10">
    <source>
        <dbReference type="EMBL" id="SOD92606.1"/>
    </source>
</evidence>
<keyword evidence="3" id="KW-0547">Nucleotide-binding</keyword>
<feature type="domain" description="ABC transmembrane type-1" evidence="9">
    <location>
        <begin position="37"/>
        <end position="319"/>
    </location>
</feature>
<evidence type="ECO:0000256" key="7">
    <source>
        <dbReference type="SAM" id="Phobius"/>
    </source>
</evidence>
<dbReference type="SUPFAM" id="SSF52540">
    <property type="entry name" value="P-loop containing nucleoside triphosphate hydrolases"/>
    <property type="match status" value="1"/>
</dbReference>
<dbReference type="GO" id="GO:0034040">
    <property type="term" value="F:ATPase-coupled lipid transmembrane transporter activity"/>
    <property type="evidence" value="ECO:0007669"/>
    <property type="project" value="TreeGrafter"/>
</dbReference>
<feature type="domain" description="ABC transporter" evidence="8">
    <location>
        <begin position="354"/>
        <end position="576"/>
    </location>
</feature>
<feature type="transmembrane region" description="Helical" evidence="7">
    <location>
        <begin position="175"/>
        <end position="194"/>
    </location>
</feature>
<organism evidence="10 11">
    <name type="scientific">Caenispirillum bisanense</name>
    <dbReference type="NCBI Taxonomy" id="414052"/>
    <lineage>
        <taxon>Bacteria</taxon>
        <taxon>Pseudomonadati</taxon>
        <taxon>Pseudomonadota</taxon>
        <taxon>Alphaproteobacteria</taxon>
        <taxon>Rhodospirillales</taxon>
        <taxon>Novispirillaceae</taxon>
        <taxon>Caenispirillum</taxon>
    </lineage>
</organism>
<dbReference type="OrthoDB" id="5288404at2"/>
<evidence type="ECO:0000256" key="5">
    <source>
        <dbReference type="ARBA" id="ARBA00022989"/>
    </source>
</evidence>
<dbReference type="PROSITE" id="PS50929">
    <property type="entry name" value="ABC_TM1F"/>
    <property type="match status" value="1"/>
</dbReference>
<keyword evidence="2 7" id="KW-0812">Transmembrane</keyword>
<evidence type="ECO:0000313" key="11">
    <source>
        <dbReference type="Proteomes" id="UP000219621"/>
    </source>
</evidence>
<reference evidence="10 11" key="1">
    <citation type="submission" date="2017-09" db="EMBL/GenBank/DDBJ databases">
        <authorList>
            <person name="Ehlers B."/>
            <person name="Leendertz F.H."/>
        </authorList>
    </citation>
    <scope>NUCLEOTIDE SEQUENCE [LARGE SCALE GENOMIC DNA]</scope>
    <source>
        <strain evidence="10 11">USBA 140</strain>
    </source>
</reference>
<feature type="transmembrane region" description="Helical" evidence="7">
    <location>
        <begin position="256"/>
        <end position="277"/>
    </location>
</feature>
<dbReference type="EMBL" id="OCNJ01000002">
    <property type="protein sequence ID" value="SOD92606.1"/>
    <property type="molecule type" value="Genomic_DNA"/>
</dbReference>
<dbReference type="Pfam" id="PF00664">
    <property type="entry name" value="ABC_membrane"/>
    <property type="match status" value="1"/>
</dbReference>